<name>A0AC61YXV1_BACIU</name>
<protein>
    <submittedName>
        <fullName evidence="1">Uncharacterized protein</fullName>
    </submittedName>
</protein>
<reference evidence="1" key="1">
    <citation type="submission" date="2025-02" db="EMBL/GenBank/DDBJ databases">
        <title>Complete genome sequences of 52 Bacillus and Priestia strains isolated from West-African fermentations and 26 reference strains from the DSMZ collection.</title>
        <authorList>
            <person name="Wiedenbein E.S."/>
            <person name="Canoy T.S."/>
            <person name="Hui Y."/>
            <person name="Parkouda C."/>
            <person name="Dawende C."/>
            <person name="Ametefe E."/>
            <person name="Jespersen L."/>
            <person name="Nielsen D.S."/>
        </authorList>
    </citation>
    <scope>NUCLEOTIDE SEQUENCE</scope>
    <source>
        <strain evidence="1">PRO122</strain>
    </source>
</reference>
<evidence type="ECO:0000313" key="2">
    <source>
        <dbReference type="Proteomes" id="UP001217185"/>
    </source>
</evidence>
<gene>
    <name evidence="1" type="ORF">P5658_02270</name>
</gene>
<dbReference type="EMBL" id="CP121756">
    <property type="protein sequence ID" value="WGE07836.1"/>
    <property type="molecule type" value="Genomic_DNA"/>
</dbReference>
<proteinExistence type="predicted"/>
<sequence>MFKTTFMVKISIKVVFYLFVFWGGVWKASFEWLWDRYKEGSRDKFEEVCYKIYKYEQPDAEVKRARVHQGNGGIDVYIDYVDRYIVIQM</sequence>
<dbReference type="Proteomes" id="UP001217185">
    <property type="component" value="Chromosome"/>
</dbReference>
<evidence type="ECO:0000313" key="1">
    <source>
        <dbReference type="EMBL" id="WGE07836.1"/>
    </source>
</evidence>
<accession>A0AC61YXV1</accession>
<organism evidence="1 2">
    <name type="scientific">Bacillus subtilis</name>
    <dbReference type="NCBI Taxonomy" id="1423"/>
    <lineage>
        <taxon>Bacteria</taxon>
        <taxon>Bacillati</taxon>
        <taxon>Bacillota</taxon>
        <taxon>Bacilli</taxon>
        <taxon>Bacillales</taxon>
        <taxon>Bacillaceae</taxon>
        <taxon>Bacillus</taxon>
    </lineage>
</organism>